<name>A0A9W6NZ03_9PSEU</name>
<evidence type="ECO:0000259" key="2">
    <source>
        <dbReference type="Pfam" id="PF13649"/>
    </source>
</evidence>
<reference evidence="3" key="1">
    <citation type="journal article" date="2014" name="Int. J. Syst. Evol. Microbiol.">
        <title>Complete genome sequence of Corynebacterium casei LMG S-19264T (=DSM 44701T), isolated from a smear-ripened cheese.</title>
        <authorList>
            <consortium name="US DOE Joint Genome Institute (JGI-PGF)"/>
            <person name="Walter F."/>
            <person name="Albersmeier A."/>
            <person name="Kalinowski J."/>
            <person name="Ruckert C."/>
        </authorList>
    </citation>
    <scope>NUCLEOTIDE SEQUENCE</scope>
    <source>
        <strain evidence="3">VKM Ac-1069</strain>
    </source>
</reference>
<evidence type="ECO:0000256" key="1">
    <source>
        <dbReference type="SAM" id="MobiDB-lite"/>
    </source>
</evidence>
<accession>A0A9W6NZ03</accession>
<dbReference type="InterPro" id="IPR029063">
    <property type="entry name" value="SAM-dependent_MTases_sf"/>
</dbReference>
<comment type="caution">
    <text evidence="3">The sequence shown here is derived from an EMBL/GenBank/DDBJ whole genome shotgun (WGS) entry which is preliminary data.</text>
</comment>
<dbReference type="AlphaFoldDB" id="A0A9W6NZ03"/>
<dbReference type="Gene3D" id="3.40.50.150">
    <property type="entry name" value="Vaccinia Virus protein VP39"/>
    <property type="match status" value="1"/>
</dbReference>
<dbReference type="CDD" id="cd02440">
    <property type="entry name" value="AdoMet_MTases"/>
    <property type="match status" value="1"/>
</dbReference>
<gene>
    <name evidence="3" type="ORF">GCM10017577_54230</name>
</gene>
<dbReference type="InterPro" id="IPR041698">
    <property type="entry name" value="Methyltransf_25"/>
</dbReference>
<proteinExistence type="predicted"/>
<feature type="region of interest" description="Disordered" evidence="1">
    <location>
        <begin position="181"/>
        <end position="204"/>
    </location>
</feature>
<dbReference type="Pfam" id="PF13649">
    <property type="entry name" value="Methyltransf_25"/>
    <property type="match status" value="1"/>
</dbReference>
<dbReference type="GO" id="GO:0008168">
    <property type="term" value="F:methyltransferase activity"/>
    <property type="evidence" value="ECO:0007669"/>
    <property type="project" value="TreeGrafter"/>
</dbReference>
<protein>
    <recommendedName>
        <fullName evidence="2">Methyltransferase domain-containing protein</fullName>
    </recommendedName>
</protein>
<organism evidence="3 4">
    <name type="scientific">Pseudonocardia halophobica</name>
    <dbReference type="NCBI Taxonomy" id="29401"/>
    <lineage>
        <taxon>Bacteria</taxon>
        <taxon>Bacillati</taxon>
        <taxon>Actinomycetota</taxon>
        <taxon>Actinomycetes</taxon>
        <taxon>Pseudonocardiales</taxon>
        <taxon>Pseudonocardiaceae</taxon>
        <taxon>Pseudonocardia</taxon>
    </lineage>
</organism>
<reference evidence="3" key="2">
    <citation type="submission" date="2023-01" db="EMBL/GenBank/DDBJ databases">
        <authorList>
            <person name="Sun Q."/>
            <person name="Evtushenko L."/>
        </authorList>
    </citation>
    <scope>NUCLEOTIDE SEQUENCE</scope>
    <source>
        <strain evidence="3">VKM Ac-1069</strain>
    </source>
</reference>
<dbReference type="InterPro" id="IPR050508">
    <property type="entry name" value="Methyltransf_Superfamily"/>
</dbReference>
<sequence>MPTTETRDYLPAMINPAFLPFYDRFGKLAGVGDSYWQLVAQAAIEPGATVLEIGCGTGNVLLLAKRAVPGATVIGTDPDGEALALARRKAERAGLALQLDEAYAQSLPYGDGTVDRVLSSLMLHHLPEDAKVGALREVRRVLAPGGSLHLMDLDHDPRESGGVFALVNGLHGLLLRLRGGHDHGAGHGHGQGHGHAQGHGHGQGPSVLDLLAQAGFTDATTVSRGRTRLGGLTFYRATA</sequence>
<dbReference type="SUPFAM" id="SSF53335">
    <property type="entry name" value="S-adenosyl-L-methionine-dependent methyltransferases"/>
    <property type="match status" value="1"/>
</dbReference>
<keyword evidence="4" id="KW-1185">Reference proteome</keyword>
<dbReference type="RefSeq" id="WP_037050039.1">
    <property type="nucleotide sequence ID" value="NZ_BAAAUZ010000026.1"/>
</dbReference>
<evidence type="ECO:0000313" key="3">
    <source>
        <dbReference type="EMBL" id="GLL14276.1"/>
    </source>
</evidence>
<evidence type="ECO:0000313" key="4">
    <source>
        <dbReference type="Proteomes" id="UP001143463"/>
    </source>
</evidence>
<dbReference type="Proteomes" id="UP001143463">
    <property type="component" value="Unassembled WGS sequence"/>
</dbReference>
<dbReference type="PANTHER" id="PTHR42912:SF93">
    <property type="entry name" value="N6-ADENOSINE-METHYLTRANSFERASE TMT1A"/>
    <property type="match status" value="1"/>
</dbReference>
<dbReference type="EMBL" id="BSFQ01000030">
    <property type="protein sequence ID" value="GLL14276.1"/>
    <property type="molecule type" value="Genomic_DNA"/>
</dbReference>
<feature type="domain" description="Methyltransferase" evidence="2">
    <location>
        <begin position="50"/>
        <end position="146"/>
    </location>
</feature>
<dbReference type="PANTHER" id="PTHR42912">
    <property type="entry name" value="METHYLTRANSFERASE"/>
    <property type="match status" value="1"/>
</dbReference>